<evidence type="ECO:0000259" key="10">
    <source>
        <dbReference type="PROSITE" id="PS51037"/>
    </source>
</evidence>
<evidence type="ECO:0000313" key="12">
    <source>
        <dbReference type="Proteomes" id="UP000728032"/>
    </source>
</evidence>
<dbReference type="GO" id="GO:0003729">
    <property type="term" value="F:mRNA binding"/>
    <property type="evidence" value="ECO:0007669"/>
    <property type="project" value="TreeGrafter"/>
</dbReference>
<dbReference type="GO" id="GO:0005634">
    <property type="term" value="C:nucleus"/>
    <property type="evidence" value="ECO:0007669"/>
    <property type="project" value="UniProtKB-SubCell"/>
</dbReference>
<protein>
    <submittedName>
        <fullName evidence="11">Uncharacterized protein</fullName>
    </submittedName>
</protein>
<dbReference type="InterPro" id="IPR055129">
    <property type="entry name" value="YEATS_dom"/>
</dbReference>
<dbReference type="SMART" id="SM00360">
    <property type="entry name" value="RRM"/>
    <property type="match status" value="2"/>
</dbReference>
<accession>A0A7R9LN88</accession>
<dbReference type="OrthoDB" id="1875751at2759"/>
<feature type="region of interest" description="Disordered" evidence="8">
    <location>
        <begin position="213"/>
        <end position="247"/>
    </location>
</feature>
<proteinExistence type="predicted"/>
<dbReference type="GO" id="GO:0005737">
    <property type="term" value="C:cytoplasm"/>
    <property type="evidence" value="ECO:0007669"/>
    <property type="project" value="UniProtKB-SubCell"/>
</dbReference>
<dbReference type="PANTHER" id="PTHR48032">
    <property type="entry name" value="RNA-BINDING PROTEIN MUSASHI HOMOLOG RBP6"/>
    <property type="match status" value="1"/>
</dbReference>
<evidence type="ECO:0000256" key="1">
    <source>
        <dbReference type="ARBA" id="ARBA00004496"/>
    </source>
</evidence>
<comment type="subcellular location">
    <subcellularLocation>
        <location evidence="1">Cytoplasm</location>
    </subcellularLocation>
    <subcellularLocation>
        <location evidence="7">Nucleus</location>
    </subcellularLocation>
</comment>
<feature type="domain" description="RRM" evidence="9">
    <location>
        <begin position="43"/>
        <end position="125"/>
    </location>
</feature>
<dbReference type="EMBL" id="CAJPVJ010001439">
    <property type="protein sequence ID" value="CAG2164715.1"/>
    <property type="molecule type" value="Genomic_DNA"/>
</dbReference>
<dbReference type="Pfam" id="PF00076">
    <property type="entry name" value="RRM_1"/>
    <property type="match status" value="2"/>
</dbReference>
<dbReference type="GO" id="GO:0006417">
    <property type="term" value="P:regulation of translation"/>
    <property type="evidence" value="ECO:0007669"/>
    <property type="project" value="TreeGrafter"/>
</dbReference>
<feature type="domain" description="YEATS" evidence="10">
    <location>
        <begin position="195"/>
        <end position="360"/>
    </location>
</feature>
<keyword evidence="2" id="KW-0963">Cytoplasm</keyword>
<dbReference type="InterPro" id="IPR000504">
    <property type="entry name" value="RRM_dom"/>
</dbReference>
<evidence type="ECO:0000256" key="7">
    <source>
        <dbReference type="PROSITE-ProRule" id="PRU00376"/>
    </source>
</evidence>
<dbReference type="PROSITE" id="PS50102">
    <property type="entry name" value="RRM"/>
    <property type="match status" value="2"/>
</dbReference>
<dbReference type="PANTHER" id="PTHR48032:SF18">
    <property type="entry name" value="RRM DOMAIN-CONTAINING PROTEIN"/>
    <property type="match status" value="1"/>
</dbReference>
<dbReference type="PROSITE" id="PS51037">
    <property type="entry name" value="YEATS"/>
    <property type="match status" value="1"/>
</dbReference>
<feature type="domain" description="RRM" evidence="9">
    <location>
        <begin position="136"/>
        <end position="219"/>
    </location>
</feature>
<keyword evidence="5 7" id="KW-0539">Nucleus</keyword>
<sequence>MSADMGREGMGSMLWGYTHTTAHMPHIPHVYNHSLTDGYSRYSKLFIGGLSWETTIEKLTEYFCRYGEVTDCVVMKNAETGRSRGFGFVTFKDPSCVQIVMASGPHILDGRTIDPKECNPKSAQKGKRDAKVGNFPKVFLGGLPPNVNESTLRDYFSKFGKVVEVVIMYDQEKKKTRGFGFLSFDNEDTIDKVVQEHFVTIGGKQVMSNTSVEIKRAEPRDKASGKPMGNLMGGSPMQPHGGGHPMAGAMPPWNPMTVFVRGPENSNIEHFVEKVVFHLHESFPKPKRVLKEPPYQVQESGYASFELPIEVYFKNKEEPKKISFDYDLYLRLDDAVSHSRREKLTFQNPSNDFKKKLLKAGGN</sequence>
<evidence type="ECO:0000256" key="2">
    <source>
        <dbReference type="ARBA" id="ARBA00022490"/>
    </source>
</evidence>
<dbReference type="Pfam" id="PF03366">
    <property type="entry name" value="YEATS"/>
    <property type="match status" value="1"/>
</dbReference>
<dbReference type="InterPro" id="IPR035979">
    <property type="entry name" value="RBD_domain_sf"/>
</dbReference>
<reference evidence="11" key="1">
    <citation type="submission" date="2020-11" db="EMBL/GenBank/DDBJ databases">
        <authorList>
            <person name="Tran Van P."/>
        </authorList>
    </citation>
    <scope>NUCLEOTIDE SEQUENCE</scope>
</reference>
<dbReference type="Proteomes" id="UP000728032">
    <property type="component" value="Unassembled WGS sequence"/>
</dbReference>
<dbReference type="SUPFAM" id="SSF54928">
    <property type="entry name" value="RNA-binding domain, RBD"/>
    <property type="match status" value="2"/>
</dbReference>
<evidence type="ECO:0000256" key="8">
    <source>
        <dbReference type="SAM" id="MobiDB-lite"/>
    </source>
</evidence>
<evidence type="ECO:0000259" key="9">
    <source>
        <dbReference type="PROSITE" id="PS50102"/>
    </source>
</evidence>
<dbReference type="CDD" id="cd12325">
    <property type="entry name" value="RRM1_hnRNPA_hnRNPD_like"/>
    <property type="match status" value="1"/>
</dbReference>
<evidence type="ECO:0000313" key="11">
    <source>
        <dbReference type="EMBL" id="CAD7643691.1"/>
    </source>
</evidence>
<keyword evidence="4 6" id="KW-0694">RNA-binding</keyword>
<name>A0A7R9LN88_9ACAR</name>
<organism evidence="11">
    <name type="scientific">Oppiella nova</name>
    <dbReference type="NCBI Taxonomy" id="334625"/>
    <lineage>
        <taxon>Eukaryota</taxon>
        <taxon>Metazoa</taxon>
        <taxon>Ecdysozoa</taxon>
        <taxon>Arthropoda</taxon>
        <taxon>Chelicerata</taxon>
        <taxon>Arachnida</taxon>
        <taxon>Acari</taxon>
        <taxon>Acariformes</taxon>
        <taxon>Sarcoptiformes</taxon>
        <taxon>Oribatida</taxon>
        <taxon>Brachypylina</taxon>
        <taxon>Oppioidea</taxon>
        <taxon>Oppiidae</taxon>
        <taxon>Oppiella</taxon>
    </lineage>
</organism>
<dbReference type="InterPro" id="IPR038704">
    <property type="entry name" value="YEAST_sf"/>
</dbReference>
<dbReference type="Gene3D" id="2.60.40.1970">
    <property type="entry name" value="YEATS domain"/>
    <property type="match status" value="1"/>
</dbReference>
<dbReference type="Gene3D" id="3.30.70.330">
    <property type="match status" value="2"/>
</dbReference>
<keyword evidence="3" id="KW-0677">Repeat</keyword>
<evidence type="ECO:0000256" key="3">
    <source>
        <dbReference type="ARBA" id="ARBA00022737"/>
    </source>
</evidence>
<evidence type="ECO:0000256" key="5">
    <source>
        <dbReference type="ARBA" id="ARBA00023242"/>
    </source>
</evidence>
<dbReference type="AlphaFoldDB" id="A0A7R9LN88"/>
<dbReference type="CDD" id="cd16906">
    <property type="entry name" value="YEATS_AF-9_like"/>
    <property type="match status" value="1"/>
</dbReference>
<gene>
    <name evidence="11" type="ORF">ONB1V03_LOCUS4264</name>
</gene>
<dbReference type="EMBL" id="OC916264">
    <property type="protein sequence ID" value="CAD7643691.1"/>
    <property type="molecule type" value="Genomic_DNA"/>
</dbReference>
<dbReference type="FunFam" id="3.30.70.330:FF:000025">
    <property type="entry name" value="RNA-binding protein Musashi homolog 2 isoform X1"/>
    <property type="match status" value="1"/>
</dbReference>
<evidence type="ECO:0000256" key="4">
    <source>
        <dbReference type="ARBA" id="ARBA00022884"/>
    </source>
</evidence>
<evidence type="ECO:0000256" key="6">
    <source>
        <dbReference type="PROSITE-ProRule" id="PRU00176"/>
    </source>
</evidence>
<dbReference type="InterPro" id="IPR012677">
    <property type="entry name" value="Nucleotide-bd_a/b_plait_sf"/>
</dbReference>
<feature type="compositionally biased region" description="Basic and acidic residues" evidence="8">
    <location>
        <begin position="213"/>
        <end position="224"/>
    </location>
</feature>
<keyword evidence="12" id="KW-1185">Reference proteome</keyword>